<organism evidence="2 3">
    <name type="scientific">Kribbella orskensis</name>
    <dbReference type="NCBI Taxonomy" id="2512216"/>
    <lineage>
        <taxon>Bacteria</taxon>
        <taxon>Bacillati</taxon>
        <taxon>Actinomycetota</taxon>
        <taxon>Actinomycetes</taxon>
        <taxon>Propionibacteriales</taxon>
        <taxon>Kribbellaceae</taxon>
        <taxon>Kribbella</taxon>
    </lineage>
</organism>
<evidence type="ECO:0000313" key="3">
    <source>
        <dbReference type="Proteomes" id="UP000295818"/>
    </source>
</evidence>
<dbReference type="NCBIfam" id="NF040618">
    <property type="entry name" value="PPA1309_fam"/>
    <property type="match status" value="1"/>
</dbReference>
<evidence type="ECO:0000313" key="2">
    <source>
        <dbReference type="EMBL" id="TCO16487.1"/>
    </source>
</evidence>
<gene>
    <name evidence="2" type="ORF">EV644_117142</name>
</gene>
<feature type="compositionally biased region" description="Basic and acidic residues" evidence="1">
    <location>
        <begin position="195"/>
        <end position="223"/>
    </location>
</feature>
<evidence type="ECO:0008006" key="4">
    <source>
        <dbReference type="Google" id="ProtNLM"/>
    </source>
</evidence>
<reference evidence="2 3" key="1">
    <citation type="journal article" date="2015" name="Stand. Genomic Sci.">
        <title>Genomic Encyclopedia of Bacterial and Archaeal Type Strains, Phase III: the genomes of soil and plant-associated and newly described type strains.</title>
        <authorList>
            <person name="Whitman W.B."/>
            <person name="Woyke T."/>
            <person name="Klenk H.P."/>
            <person name="Zhou Y."/>
            <person name="Lilburn T.G."/>
            <person name="Beck B.J."/>
            <person name="De Vos P."/>
            <person name="Vandamme P."/>
            <person name="Eisen J.A."/>
            <person name="Garrity G."/>
            <person name="Hugenholtz P."/>
            <person name="Kyrpides N.C."/>
        </authorList>
    </citation>
    <scope>NUCLEOTIDE SEQUENCE [LARGE SCALE GENOMIC DNA]</scope>
    <source>
        <strain evidence="2 3">VKM Ac-2538</strain>
    </source>
</reference>
<dbReference type="InterPro" id="IPR047681">
    <property type="entry name" value="PPA1309-like"/>
</dbReference>
<comment type="caution">
    <text evidence="2">The sequence shown here is derived from an EMBL/GenBank/DDBJ whole genome shotgun (WGS) entry which is preliminary data.</text>
</comment>
<sequence>MHQVGPDSTPPADALSQAVIEIERHVSSAGWDQPAQLFALVPTEDLLRAEPQLAAELGAEDASQPLTPVAQGELPGGLDDENLADALAQIEWPDGVSGCAVAVERIVLPAAAEAGLSDADTDAELARMAGSDPRRHEVRMVAGVLREGGRFGAVRLRTHDEDSAVLTGIDLVPTLCQVLSLTFEPSADGVTVGRGLDDGPLDDRPLDDGPVRDGMSDNKEKRP</sequence>
<accession>A0ABY2BCJ5</accession>
<keyword evidence="3" id="KW-1185">Reference proteome</keyword>
<protein>
    <recommendedName>
        <fullName evidence="4">Type III secretion system (T3SS) SseB-like protein</fullName>
    </recommendedName>
</protein>
<evidence type="ECO:0000256" key="1">
    <source>
        <dbReference type="SAM" id="MobiDB-lite"/>
    </source>
</evidence>
<dbReference type="RefSeq" id="WP_199240122.1">
    <property type="nucleotide sequence ID" value="NZ_SLWM01000017.1"/>
</dbReference>
<dbReference type="EMBL" id="SLWM01000017">
    <property type="protein sequence ID" value="TCO16487.1"/>
    <property type="molecule type" value="Genomic_DNA"/>
</dbReference>
<dbReference type="Proteomes" id="UP000295818">
    <property type="component" value="Unassembled WGS sequence"/>
</dbReference>
<feature type="region of interest" description="Disordered" evidence="1">
    <location>
        <begin position="189"/>
        <end position="223"/>
    </location>
</feature>
<proteinExistence type="predicted"/>
<name>A0ABY2BCJ5_9ACTN</name>